<dbReference type="Proteomes" id="UP001180020">
    <property type="component" value="Unassembled WGS sequence"/>
</dbReference>
<reference evidence="1" key="1">
    <citation type="journal article" date="2023" name="Nat. Commun.">
        <title>Diploid and tetraploid genomes of Acorus and the evolution of monocots.</title>
        <authorList>
            <person name="Ma L."/>
            <person name="Liu K.W."/>
            <person name="Li Z."/>
            <person name="Hsiao Y.Y."/>
            <person name="Qi Y."/>
            <person name="Fu T."/>
            <person name="Tang G.D."/>
            <person name="Zhang D."/>
            <person name="Sun W.H."/>
            <person name="Liu D.K."/>
            <person name="Li Y."/>
            <person name="Chen G.Z."/>
            <person name="Liu X.D."/>
            <person name="Liao X.Y."/>
            <person name="Jiang Y.T."/>
            <person name="Yu X."/>
            <person name="Hao Y."/>
            <person name="Huang J."/>
            <person name="Zhao X.W."/>
            <person name="Ke S."/>
            <person name="Chen Y.Y."/>
            <person name="Wu W.L."/>
            <person name="Hsu J.L."/>
            <person name="Lin Y.F."/>
            <person name="Huang M.D."/>
            <person name="Li C.Y."/>
            <person name="Huang L."/>
            <person name="Wang Z.W."/>
            <person name="Zhao X."/>
            <person name="Zhong W.Y."/>
            <person name="Peng D.H."/>
            <person name="Ahmad S."/>
            <person name="Lan S."/>
            <person name="Zhang J.S."/>
            <person name="Tsai W.C."/>
            <person name="Van de Peer Y."/>
            <person name="Liu Z.J."/>
        </authorList>
    </citation>
    <scope>NUCLEOTIDE SEQUENCE</scope>
    <source>
        <strain evidence="1">CP</strain>
    </source>
</reference>
<gene>
    <name evidence="1" type="ORF">QJS10_CPA10g01502</name>
</gene>
<sequence length="134" mass="15337">MSCGLPIEDDMGVKMMMNLYPKHVHGIELWLEKEEIMQMGHCARPYNGDDSYPSLVRDPYQPSSSSFVPNTQEGIFGTTPTNVHESAHGRPFYGRGKDYMLNGQHYMKKTLCSLIDLLELGGRYFKDLMKTHVF</sequence>
<reference evidence="1" key="2">
    <citation type="submission" date="2023-06" db="EMBL/GenBank/DDBJ databases">
        <authorList>
            <person name="Ma L."/>
            <person name="Liu K.-W."/>
            <person name="Li Z."/>
            <person name="Hsiao Y.-Y."/>
            <person name="Qi Y."/>
            <person name="Fu T."/>
            <person name="Tang G."/>
            <person name="Zhang D."/>
            <person name="Sun W.-H."/>
            <person name="Liu D.-K."/>
            <person name="Li Y."/>
            <person name="Chen G.-Z."/>
            <person name="Liu X.-D."/>
            <person name="Liao X.-Y."/>
            <person name="Jiang Y.-T."/>
            <person name="Yu X."/>
            <person name="Hao Y."/>
            <person name="Huang J."/>
            <person name="Zhao X.-W."/>
            <person name="Ke S."/>
            <person name="Chen Y.-Y."/>
            <person name="Wu W.-L."/>
            <person name="Hsu J.-L."/>
            <person name="Lin Y.-F."/>
            <person name="Huang M.-D."/>
            <person name="Li C.-Y."/>
            <person name="Huang L."/>
            <person name="Wang Z.-W."/>
            <person name="Zhao X."/>
            <person name="Zhong W.-Y."/>
            <person name="Peng D.-H."/>
            <person name="Ahmad S."/>
            <person name="Lan S."/>
            <person name="Zhang J.-S."/>
            <person name="Tsai W.-C."/>
            <person name="Van De Peer Y."/>
            <person name="Liu Z.-J."/>
        </authorList>
    </citation>
    <scope>NUCLEOTIDE SEQUENCE</scope>
    <source>
        <strain evidence="1">CP</strain>
        <tissue evidence="1">Leaves</tissue>
    </source>
</reference>
<organism evidence="1 2">
    <name type="scientific">Acorus calamus</name>
    <name type="common">Sweet flag</name>
    <dbReference type="NCBI Taxonomy" id="4465"/>
    <lineage>
        <taxon>Eukaryota</taxon>
        <taxon>Viridiplantae</taxon>
        <taxon>Streptophyta</taxon>
        <taxon>Embryophyta</taxon>
        <taxon>Tracheophyta</taxon>
        <taxon>Spermatophyta</taxon>
        <taxon>Magnoliopsida</taxon>
        <taxon>Liliopsida</taxon>
        <taxon>Acoraceae</taxon>
        <taxon>Acorus</taxon>
    </lineage>
</organism>
<comment type="caution">
    <text evidence="1">The sequence shown here is derived from an EMBL/GenBank/DDBJ whole genome shotgun (WGS) entry which is preliminary data.</text>
</comment>
<evidence type="ECO:0000313" key="1">
    <source>
        <dbReference type="EMBL" id="KAK1307412.1"/>
    </source>
</evidence>
<keyword evidence="2" id="KW-1185">Reference proteome</keyword>
<evidence type="ECO:0000313" key="2">
    <source>
        <dbReference type="Proteomes" id="UP001180020"/>
    </source>
</evidence>
<protein>
    <submittedName>
        <fullName evidence="1">Uncharacterized protein</fullName>
    </submittedName>
</protein>
<proteinExistence type="predicted"/>
<dbReference type="AlphaFoldDB" id="A0AAV9E2P6"/>
<dbReference type="EMBL" id="JAUJYO010000010">
    <property type="protein sequence ID" value="KAK1307412.1"/>
    <property type="molecule type" value="Genomic_DNA"/>
</dbReference>
<accession>A0AAV9E2P6</accession>
<name>A0AAV9E2P6_ACOCL</name>